<dbReference type="Gene3D" id="2.30.30.140">
    <property type="match status" value="1"/>
</dbReference>
<gene>
    <name evidence="2" type="ORF">TNIN_487511</name>
</gene>
<sequence>MADDSDSDVEETRKRTWNLTGVKPMGHPFPYEIVWAKMHGYPPWPAIKIQVQIHNSPSRVFLRLVSYGISTNACVTIGKNSLKQTALEFFPKS</sequence>
<evidence type="ECO:0000313" key="3">
    <source>
        <dbReference type="Proteomes" id="UP000886998"/>
    </source>
</evidence>
<feature type="domain" description="PWWP" evidence="1">
    <location>
        <begin position="30"/>
        <end position="93"/>
    </location>
</feature>
<dbReference type="InterPro" id="IPR000313">
    <property type="entry name" value="PWWP_dom"/>
</dbReference>
<evidence type="ECO:0000259" key="1">
    <source>
        <dbReference type="PROSITE" id="PS50812"/>
    </source>
</evidence>
<protein>
    <recommendedName>
        <fullName evidence="1">PWWP domain-containing protein</fullName>
    </recommendedName>
</protein>
<dbReference type="SUPFAM" id="SSF63748">
    <property type="entry name" value="Tudor/PWWP/MBT"/>
    <property type="match status" value="1"/>
</dbReference>
<dbReference type="Proteomes" id="UP000886998">
    <property type="component" value="Unassembled WGS sequence"/>
</dbReference>
<organism evidence="2 3">
    <name type="scientific">Trichonephila inaurata madagascariensis</name>
    <dbReference type="NCBI Taxonomy" id="2747483"/>
    <lineage>
        <taxon>Eukaryota</taxon>
        <taxon>Metazoa</taxon>
        <taxon>Ecdysozoa</taxon>
        <taxon>Arthropoda</taxon>
        <taxon>Chelicerata</taxon>
        <taxon>Arachnida</taxon>
        <taxon>Araneae</taxon>
        <taxon>Araneomorphae</taxon>
        <taxon>Entelegynae</taxon>
        <taxon>Araneoidea</taxon>
        <taxon>Nephilidae</taxon>
        <taxon>Trichonephila</taxon>
        <taxon>Trichonephila inaurata</taxon>
    </lineage>
</organism>
<dbReference type="AlphaFoldDB" id="A0A8X6Y1L8"/>
<accession>A0A8X6Y1L8</accession>
<proteinExistence type="predicted"/>
<evidence type="ECO:0000313" key="2">
    <source>
        <dbReference type="EMBL" id="GFY62956.1"/>
    </source>
</evidence>
<keyword evidence="3" id="KW-1185">Reference proteome</keyword>
<reference evidence="2" key="1">
    <citation type="submission" date="2020-08" db="EMBL/GenBank/DDBJ databases">
        <title>Multicomponent nature underlies the extraordinary mechanical properties of spider dragline silk.</title>
        <authorList>
            <person name="Kono N."/>
            <person name="Nakamura H."/>
            <person name="Mori M."/>
            <person name="Yoshida Y."/>
            <person name="Ohtoshi R."/>
            <person name="Malay A.D."/>
            <person name="Moran D.A.P."/>
            <person name="Tomita M."/>
            <person name="Numata K."/>
            <person name="Arakawa K."/>
        </authorList>
    </citation>
    <scope>NUCLEOTIDE SEQUENCE</scope>
</reference>
<name>A0A8X6Y1L8_9ARAC</name>
<dbReference type="EMBL" id="BMAV01014526">
    <property type="protein sequence ID" value="GFY62956.1"/>
    <property type="molecule type" value="Genomic_DNA"/>
</dbReference>
<comment type="caution">
    <text evidence="2">The sequence shown here is derived from an EMBL/GenBank/DDBJ whole genome shotgun (WGS) entry which is preliminary data.</text>
</comment>
<dbReference type="PROSITE" id="PS50812">
    <property type="entry name" value="PWWP"/>
    <property type="match status" value="1"/>
</dbReference>